<dbReference type="EC" id="3.1.2.2" evidence="16"/>
<dbReference type="GO" id="GO:0016787">
    <property type="term" value="F:hydrolase activity"/>
    <property type="evidence" value="ECO:0007669"/>
    <property type="project" value="UniProtKB-KW"/>
</dbReference>
<evidence type="ECO:0000256" key="16">
    <source>
        <dbReference type="ARBA" id="ARBA00038848"/>
    </source>
</evidence>
<evidence type="ECO:0000313" key="26">
    <source>
        <dbReference type="Proteomes" id="UP001143347"/>
    </source>
</evidence>
<dbReference type="GO" id="GO:0016020">
    <property type="term" value="C:membrane"/>
    <property type="evidence" value="ECO:0007669"/>
    <property type="project" value="UniProtKB-SubCell"/>
</dbReference>
<keyword evidence="5" id="KW-0963">Cytoplasm</keyword>
<comment type="catalytic activity">
    <reaction evidence="19">
        <text>octanoyl-CoA + H2O = octanoate + CoA + H(+)</text>
        <dbReference type="Rhea" id="RHEA:30143"/>
        <dbReference type="ChEBI" id="CHEBI:15377"/>
        <dbReference type="ChEBI" id="CHEBI:15378"/>
        <dbReference type="ChEBI" id="CHEBI:25646"/>
        <dbReference type="ChEBI" id="CHEBI:57287"/>
        <dbReference type="ChEBI" id="CHEBI:57386"/>
    </reaction>
    <physiologicalReaction direction="left-to-right" evidence="19">
        <dbReference type="Rhea" id="RHEA:30144"/>
    </physiologicalReaction>
</comment>
<dbReference type="InterPro" id="IPR006683">
    <property type="entry name" value="Thioestr_dom"/>
</dbReference>
<keyword evidence="26" id="KW-1185">Reference proteome</keyword>
<evidence type="ECO:0000256" key="11">
    <source>
        <dbReference type="ARBA" id="ARBA00023136"/>
    </source>
</evidence>
<dbReference type="CDD" id="cd03443">
    <property type="entry name" value="PaaI_thioesterase"/>
    <property type="match status" value="1"/>
</dbReference>
<evidence type="ECO:0000256" key="2">
    <source>
        <dbReference type="ARBA" id="ARBA00004496"/>
    </source>
</evidence>
<name>A0A9X3D3U4_9ACTN</name>
<dbReference type="GO" id="GO:0005737">
    <property type="term" value="C:cytoplasm"/>
    <property type="evidence" value="ECO:0007669"/>
    <property type="project" value="UniProtKB-SubCell"/>
</dbReference>
<evidence type="ECO:0000256" key="3">
    <source>
        <dbReference type="ARBA" id="ARBA00004632"/>
    </source>
</evidence>
<evidence type="ECO:0000256" key="22">
    <source>
        <dbReference type="ARBA" id="ARBA00048074"/>
    </source>
</evidence>
<accession>A0A9X3D3U4</accession>
<dbReference type="AlphaFoldDB" id="A0A9X3D3U4"/>
<protein>
    <recommendedName>
        <fullName evidence="17">Acyl-coenzyme A thioesterase THEM4</fullName>
        <ecNumber evidence="16">3.1.2.2</ecNumber>
    </recommendedName>
    <alternativeName>
        <fullName evidence="18">Thioesterase superfamily member 4</fullName>
    </alternativeName>
</protein>
<dbReference type="GO" id="GO:0006631">
    <property type="term" value="P:fatty acid metabolic process"/>
    <property type="evidence" value="ECO:0007669"/>
    <property type="project" value="UniProtKB-KW"/>
</dbReference>
<evidence type="ECO:0000256" key="15">
    <source>
        <dbReference type="ARBA" id="ARBA00038456"/>
    </source>
</evidence>
<dbReference type="SUPFAM" id="SSF54637">
    <property type="entry name" value="Thioesterase/thiol ester dehydrase-isomerase"/>
    <property type="match status" value="1"/>
</dbReference>
<keyword evidence="7" id="KW-0378">Hydrolase</keyword>
<evidence type="ECO:0000256" key="8">
    <source>
        <dbReference type="ARBA" id="ARBA00022832"/>
    </source>
</evidence>
<organism evidence="25 26">
    <name type="scientific">Gordonia aquimaris</name>
    <dbReference type="NCBI Taxonomy" id="2984863"/>
    <lineage>
        <taxon>Bacteria</taxon>
        <taxon>Bacillati</taxon>
        <taxon>Actinomycetota</taxon>
        <taxon>Actinomycetes</taxon>
        <taxon>Mycobacteriales</taxon>
        <taxon>Gordoniaceae</taxon>
        <taxon>Gordonia</taxon>
    </lineage>
</organism>
<keyword evidence="9" id="KW-0809">Transit peptide</keyword>
<comment type="catalytic activity">
    <reaction evidence="20">
        <text>hexadecanoyl-CoA + H2O = hexadecanoate + CoA + H(+)</text>
        <dbReference type="Rhea" id="RHEA:16645"/>
        <dbReference type="ChEBI" id="CHEBI:7896"/>
        <dbReference type="ChEBI" id="CHEBI:15377"/>
        <dbReference type="ChEBI" id="CHEBI:15378"/>
        <dbReference type="ChEBI" id="CHEBI:57287"/>
        <dbReference type="ChEBI" id="CHEBI:57379"/>
        <dbReference type="EC" id="3.1.2.2"/>
    </reaction>
    <physiologicalReaction direction="left-to-right" evidence="20">
        <dbReference type="Rhea" id="RHEA:16646"/>
    </physiologicalReaction>
</comment>
<dbReference type="InterPro" id="IPR052365">
    <property type="entry name" value="THEM4/THEM5_acyl-CoA_thioest"/>
</dbReference>
<evidence type="ECO:0000256" key="7">
    <source>
        <dbReference type="ARBA" id="ARBA00022801"/>
    </source>
</evidence>
<evidence type="ECO:0000256" key="5">
    <source>
        <dbReference type="ARBA" id="ARBA00022490"/>
    </source>
</evidence>
<gene>
    <name evidence="25" type="ORF">OSB52_02590</name>
</gene>
<keyword evidence="12" id="KW-0966">Cell projection</keyword>
<evidence type="ECO:0000256" key="20">
    <source>
        <dbReference type="ARBA" id="ARBA00047734"/>
    </source>
</evidence>
<dbReference type="Gene3D" id="3.10.129.10">
    <property type="entry name" value="Hotdog Thioesterase"/>
    <property type="match status" value="1"/>
</dbReference>
<keyword evidence="8" id="KW-0276">Fatty acid metabolism</keyword>
<feature type="domain" description="Thioesterase" evidence="24">
    <location>
        <begin position="72"/>
        <end position="143"/>
    </location>
</feature>
<evidence type="ECO:0000256" key="10">
    <source>
        <dbReference type="ARBA" id="ARBA00023098"/>
    </source>
</evidence>
<dbReference type="Pfam" id="PF03061">
    <property type="entry name" value="4HBT"/>
    <property type="match status" value="1"/>
</dbReference>
<evidence type="ECO:0000256" key="4">
    <source>
        <dbReference type="ARBA" id="ARBA00022475"/>
    </source>
</evidence>
<keyword evidence="11" id="KW-0472">Membrane</keyword>
<dbReference type="PANTHER" id="PTHR12418:SF19">
    <property type="entry name" value="ACYL-COENZYME A THIOESTERASE THEM4"/>
    <property type="match status" value="1"/>
</dbReference>
<evidence type="ECO:0000256" key="6">
    <source>
        <dbReference type="ARBA" id="ARBA00022703"/>
    </source>
</evidence>
<dbReference type="PANTHER" id="PTHR12418">
    <property type="entry name" value="ACYL-COENZYME A THIOESTERASE THEM4"/>
    <property type="match status" value="1"/>
</dbReference>
<proteinExistence type="inferred from homology"/>
<comment type="catalytic activity">
    <reaction evidence="21">
        <text>decanoyl-CoA + H2O = decanoate + CoA + H(+)</text>
        <dbReference type="Rhea" id="RHEA:40059"/>
        <dbReference type="ChEBI" id="CHEBI:15377"/>
        <dbReference type="ChEBI" id="CHEBI:15378"/>
        <dbReference type="ChEBI" id="CHEBI:27689"/>
        <dbReference type="ChEBI" id="CHEBI:57287"/>
        <dbReference type="ChEBI" id="CHEBI:61430"/>
    </reaction>
    <physiologicalReaction direction="left-to-right" evidence="21">
        <dbReference type="Rhea" id="RHEA:40060"/>
    </physiologicalReaction>
</comment>
<comment type="catalytic activity">
    <reaction evidence="22">
        <text>dodecanoyl-CoA + H2O = dodecanoate + CoA + H(+)</text>
        <dbReference type="Rhea" id="RHEA:30135"/>
        <dbReference type="ChEBI" id="CHEBI:15377"/>
        <dbReference type="ChEBI" id="CHEBI:15378"/>
        <dbReference type="ChEBI" id="CHEBI:18262"/>
        <dbReference type="ChEBI" id="CHEBI:57287"/>
        <dbReference type="ChEBI" id="CHEBI:57375"/>
    </reaction>
    <physiologicalReaction direction="left-to-right" evidence="22">
        <dbReference type="Rhea" id="RHEA:30136"/>
    </physiologicalReaction>
</comment>
<keyword evidence="10" id="KW-0443">Lipid metabolism</keyword>
<sequence>MKSSFVVPADLDAVQRHPKAAKVGERMRMHNPLCYGCGEESAEGLHLQMFAGEDFEVTATMDVAARFEGGPGVIHGGVLSTAFDDVMGMIPLLIGPSAVTVHLEVDYQRPIPIGSQLQFTAKLLGRQRRKIYAEGIAHLGDPDEPVATGHAIFVTIDVREHFADHLANSRLADEYKARMSRP</sequence>
<keyword evidence="4" id="KW-1003">Cell membrane</keyword>
<evidence type="ECO:0000256" key="21">
    <source>
        <dbReference type="ARBA" id="ARBA00047969"/>
    </source>
</evidence>
<dbReference type="InterPro" id="IPR029069">
    <property type="entry name" value="HotDog_dom_sf"/>
</dbReference>
<comment type="catalytic activity">
    <reaction evidence="13">
        <text>(5Z,8Z,11Z,14Z)-eicosatetraenoyl-CoA + H2O = (5Z,8Z,11Z,14Z)-eicosatetraenoate + CoA + H(+)</text>
        <dbReference type="Rhea" id="RHEA:40151"/>
        <dbReference type="ChEBI" id="CHEBI:15377"/>
        <dbReference type="ChEBI" id="CHEBI:15378"/>
        <dbReference type="ChEBI" id="CHEBI:32395"/>
        <dbReference type="ChEBI" id="CHEBI:57287"/>
        <dbReference type="ChEBI" id="CHEBI:57368"/>
    </reaction>
    <physiologicalReaction direction="left-to-right" evidence="13">
        <dbReference type="Rhea" id="RHEA:40152"/>
    </physiologicalReaction>
</comment>
<comment type="caution">
    <text evidence="25">The sequence shown here is derived from an EMBL/GenBank/DDBJ whole genome shotgun (WGS) entry which is preliminary data.</text>
</comment>
<keyword evidence="6" id="KW-0053">Apoptosis</keyword>
<comment type="catalytic activity">
    <reaction evidence="23">
        <text>tetradecanoyl-CoA + H2O = tetradecanoate + CoA + H(+)</text>
        <dbReference type="Rhea" id="RHEA:40119"/>
        <dbReference type="ChEBI" id="CHEBI:15377"/>
        <dbReference type="ChEBI" id="CHEBI:15378"/>
        <dbReference type="ChEBI" id="CHEBI:30807"/>
        <dbReference type="ChEBI" id="CHEBI:57287"/>
        <dbReference type="ChEBI" id="CHEBI:57385"/>
    </reaction>
    <physiologicalReaction direction="left-to-right" evidence="23">
        <dbReference type="Rhea" id="RHEA:40120"/>
    </physiologicalReaction>
</comment>
<comment type="similarity">
    <text evidence="15">Belongs to the THEM4/THEM5 thioesterase family.</text>
</comment>
<comment type="catalytic activity">
    <reaction evidence="14">
        <text>(9Z)-octadecenoyl-CoA + H2O = (9Z)-octadecenoate + CoA + H(+)</text>
        <dbReference type="Rhea" id="RHEA:40139"/>
        <dbReference type="ChEBI" id="CHEBI:15377"/>
        <dbReference type="ChEBI" id="CHEBI:15378"/>
        <dbReference type="ChEBI" id="CHEBI:30823"/>
        <dbReference type="ChEBI" id="CHEBI:57287"/>
        <dbReference type="ChEBI" id="CHEBI:57387"/>
    </reaction>
    <physiologicalReaction direction="left-to-right" evidence="14">
        <dbReference type="Rhea" id="RHEA:40140"/>
    </physiologicalReaction>
</comment>
<reference evidence="25" key="1">
    <citation type="submission" date="2022-10" db="EMBL/GenBank/DDBJ databases">
        <title>WGS of marine actinomycetes from Thailand.</title>
        <authorList>
            <person name="Thawai C."/>
        </authorList>
    </citation>
    <scope>NUCLEOTIDE SEQUENCE</scope>
    <source>
        <strain evidence="25">SW21</strain>
    </source>
</reference>
<evidence type="ECO:0000256" key="1">
    <source>
        <dbReference type="ARBA" id="ARBA00004170"/>
    </source>
</evidence>
<evidence type="ECO:0000256" key="19">
    <source>
        <dbReference type="ARBA" id="ARBA00047588"/>
    </source>
</evidence>
<comment type="subcellular location">
    <subcellularLocation>
        <location evidence="3">Cell projection</location>
        <location evidence="3">Ruffle membrane</location>
    </subcellularLocation>
    <subcellularLocation>
        <location evidence="2">Cytoplasm</location>
    </subcellularLocation>
    <subcellularLocation>
        <location evidence="1">Membrane</location>
        <topology evidence="1">Peripheral membrane protein</topology>
    </subcellularLocation>
</comment>
<evidence type="ECO:0000256" key="23">
    <source>
        <dbReference type="ARBA" id="ARBA00048180"/>
    </source>
</evidence>
<evidence type="ECO:0000256" key="9">
    <source>
        <dbReference type="ARBA" id="ARBA00022946"/>
    </source>
</evidence>
<evidence type="ECO:0000256" key="17">
    <source>
        <dbReference type="ARBA" id="ARBA00040123"/>
    </source>
</evidence>
<evidence type="ECO:0000259" key="24">
    <source>
        <dbReference type="Pfam" id="PF03061"/>
    </source>
</evidence>
<evidence type="ECO:0000256" key="18">
    <source>
        <dbReference type="ARBA" id="ARBA00043210"/>
    </source>
</evidence>
<evidence type="ECO:0000313" key="25">
    <source>
        <dbReference type="EMBL" id="MCX2962977.1"/>
    </source>
</evidence>
<dbReference type="EMBL" id="JAPKFM010000002">
    <property type="protein sequence ID" value="MCX2962977.1"/>
    <property type="molecule type" value="Genomic_DNA"/>
</dbReference>
<evidence type="ECO:0000256" key="12">
    <source>
        <dbReference type="ARBA" id="ARBA00023273"/>
    </source>
</evidence>
<dbReference type="RefSeq" id="WP_266060040.1">
    <property type="nucleotide sequence ID" value="NZ_JAPKFM010000002.1"/>
</dbReference>
<evidence type="ECO:0000256" key="13">
    <source>
        <dbReference type="ARBA" id="ARBA00035852"/>
    </source>
</evidence>
<evidence type="ECO:0000256" key="14">
    <source>
        <dbReference type="ARBA" id="ARBA00037002"/>
    </source>
</evidence>
<dbReference type="Proteomes" id="UP001143347">
    <property type="component" value="Unassembled WGS sequence"/>
</dbReference>